<feature type="transmembrane region" description="Helical" evidence="9">
    <location>
        <begin position="39"/>
        <end position="57"/>
    </location>
</feature>
<keyword evidence="11" id="KW-1185">Reference proteome</keyword>
<organism evidence="10 11">
    <name type="scientific">Tetraparma gracilis</name>
    <dbReference type="NCBI Taxonomy" id="2962635"/>
    <lineage>
        <taxon>Eukaryota</taxon>
        <taxon>Sar</taxon>
        <taxon>Stramenopiles</taxon>
        <taxon>Ochrophyta</taxon>
        <taxon>Bolidophyceae</taxon>
        <taxon>Parmales</taxon>
        <taxon>Triparmaceae</taxon>
        <taxon>Tetraparma</taxon>
    </lineage>
</organism>
<evidence type="ECO:0000256" key="5">
    <source>
        <dbReference type="ARBA" id="ARBA00022781"/>
    </source>
</evidence>
<accession>A0ABQ6MZ90</accession>
<keyword evidence="7" id="KW-0406">Ion transport</keyword>
<evidence type="ECO:0000256" key="6">
    <source>
        <dbReference type="ARBA" id="ARBA00022989"/>
    </source>
</evidence>
<keyword evidence="3" id="KW-0813">Transport</keyword>
<keyword evidence="8 9" id="KW-0472">Membrane</keyword>
<comment type="subcellular location">
    <subcellularLocation>
        <location evidence="1">Membrane</location>
        <topology evidence="1">Multi-pass membrane protein</topology>
    </subcellularLocation>
</comment>
<evidence type="ECO:0000256" key="3">
    <source>
        <dbReference type="ARBA" id="ARBA00022448"/>
    </source>
</evidence>
<evidence type="ECO:0000313" key="11">
    <source>
        <dbReference type="Proteomes" id="UP001165060"/>
    </source>
</evidence>
<evidence type="ECO:0000256" key="4">
    <source>
        <dbReference type="ARBA" id="ARBA00022692"/>
    </source>
</evidence>
<dbReference type="InterPro" id="IPR008389">
    <property type="entry name" value="ATPase_V0-cplx_e1/e2_su"/>
</dbReference>
<keyword evidence="5" id="KW-0375">Hydrogen ion transport</keyword>
<keyword evidence="6 9" id="KW-1133">Transmembrane helix</keyword>
<name>A0ABQ6MZ90_9STRA</name>
<feature type="transmembrane region" description="Helical" evidence="9">
    <location>
        <begin position="6"/>
        <end position="27"/>
    </location>
</feature>
<dbReference type="EMBL" id="BRYB01001914">
    <property type="protein sequence ID" value="GMI36242.1"/>
    <property type="molecule type" value="Genomic_DNA"/>
</dbReference>
<keyword evidence="4 9" id="KW-0812">Transmembrane</keyword>
<sequence length="77" mass="8337">MALPTVFVTGSIVYAILTGSLLFLTSLARGSGLLDKDNAGVASVVVTICGVCMWLFWACGVMHQWHPLIQPIYEHSE</sequence>
<dbReference type="Proteomes" id="UP001165060">
    <property type="component" value="Unassembled WGS sequence"/>
</dbReference>
<dbReference type="Pfam" id="PF05493">
    <property type="entry name" value="ATP_synt_H"/>
    <property type="match status" value="1"/>
</dbReference>
<evidence type="ECO:0000313" key="10">
    <source>
        <dbReference type="EMBL" id="GMI36242.1"/>
    </source>
</evidence>
<evidence type="ECO:0000256" key="7">
    <source>
        <dbReference type="ARBA" id="ARBA00023065"/>
    </source>
</evidence>
<protein>
    <submittedName>
        <fullName evidence="10">Uncharacterized protein</fullName>
    </submittedName>
</protein>
<comment type="caution">
    <text evidence="10">The sequence shown here is derived from an EMBL/GenBank/DDBJ whole genome shotgun (WGS) entry which is preliminary data.</text>
</comment>
<evidence type="ECO:0000256" key="2">
    <source>
        <dbReference type="ARBA" id="ARBA00008328"/>
    </source>
</evidence>
<comment type="similarity">
    <text evidence="2">Belongs to the V-ATPase e1/e2 subunit family.</text>
</comment>
<evidence type="ECO:0000256" key="8">
    <source>
        <dbReference type="ARBA" id="ARBA00023136"/>
    </source>
</evidence>
<gene>
    <name evidence="10" type="ORF">TeGR_g3458</name>
</gene>
<evidence type="ECO:0000256" key="9">
    <source>
        <dbReference type="SAM" id="Phobius"/>
    </source>
</evidence>
<proteinExistence type="inferred from homology"/>
<evidence type="ECO:0000256" key="1">
    <source>
        <dbReference type="ARBA" id="ARBA00004141"/>
    </source>
</evidence>
<reference evidence="10 11" key="1">
    <citation type="journal article" date="2023" name="Commun. Biol.">
        <title>Genome analysis of Parmales, the sister group of diatoms, reveals the evolutionary specialization of diatoms from phago-mixotrophs to photoautotrophs.</title>
        <authorList>
            <person name="Ban H."/>
            <person name="Sato S."/>
            <person name="Yoshikawa S."/>
            <person name="Yamada K."/>
            <person name="Nakamura Y."/>
            <person name="Ichinomiya M."/>
            <person name="Sato N."/>
            <person name="Blanc-Mathieu R."/>
            <person name="Endo H."/>
            <person name="Kuwata A."/>
            <person name="Ogata H."/>
        </authorList>
    </citation>
    <scope>NUCLEOTIDE SEQUENCE [LARGE SCALE GENOMIC DNA]</scope>
</reference>